<dbReference type="VEuPathDB" id="FungiDB:P170DRAFT_417069"/>
<dbReference type="STRING" id="1392250.A0A2I2FV10"/>
<dbReference type="OrthoDB" id="10255969at2759"/>
<dbReference type="InterPro" id="IPR050334">
    <property type="entry name" value="Molybdenum_import_ModC"/>
</dbReference>
<feature type="domain" description="ABC transporter" evidence="4">
    <location>
        <begin position="100"/>
        <end position="332"/>
    </location>
</feature>
<proteinExistence type="predicted"/>
<dbReference type="InterPro" id="IPR003439">
    <property type="entry name" value="ABC_transporter-like_ATP-bd"/>
</dbReference>
<comment type="caution">
    <text evidence="5">The sequence shown here is derived from an EMBL/GenBank/DDBJ whole genome shotgun (WGS) entry which is preliminary data.</text>
</comment>
<reference evidence="5 6" key="1">
    <citation type="submission" date="2016-12" db="EMBL/GenBank/DDBJ databases">
        <title>The genomes of Aspergillus section Nigri reveals drivers in fungal speciation.</title>
        <authorList>
            <consortium name="DOE Joint Genome Institute"/>
            <person name="Vesth T.C."/>
            <person name="Nybo J."/>
            <person name="Theobald S."/>
            <person name="Brandl J."/>
            <person name="Frisvad J.C."/>
            <person name="Nielsen K.F."/>
            <person name="Lyhne E.K."/>
            <person name="Kogle M.E."/>
            <person name="Kuo A."/>
            <person name="Riley R."/>
            <person name="Clum A."/>
            <person name="Nolan M."/>
            <person name="Lipzen A."/>
            <person name="Salamov A."/>
            <person name="Henrissat B."/>
            <person name="Wiebenga A."/>
            <person name="De Vries R.P."/>
            <person name="Grigoriev I.V."/>
            <person name="Mortensen U.H."/>
            <person name="Andersen M.R."/>
            <person name="Baker S.E."/>
        </authorList>
    </citation>
    <scope>NUCLEOTIDE SEQUENCE [LARGE SCALE GENOMIC DNA]</scope>
    <source>
        <strain evidence="5 6">IBT 23096</strain>
    </source>
</reference>
<dbReference type="Proteomes" id="UP000234275">
    <property type="component" value="Unassembled WGS sequence"/>
</dbReference>
<dbReference type="SUPFAM" id="SSF52540">
    <property type="entry name" value="P-loop containing nucleoside triphosphate hydrolases"/>
    <property type="match status" value="2"/>
</dbReference>
<keyword evidence="6" id="KW-1185">Reference proteome</keyword>
<dbReference type="InterPro" id="IPR003593">
    <property type="entry name" value="AAA+_ATPase"/>
</dbReference>
<sequence>MPIQSIMLRPSLLRSRFVRPAGLLRSRPLSSASPAPPLIRIQNGTFYQSYPTPEDAATDQNPPLFPDFSFELPSQPVTSLDVNGNEAPQQWAIIGASGRTNLLDIFRGQHVCLPPAARSYPYLLTDKIAQKDPRLRFVGNAIQYVGFSGEGSGAIGGTRGAYLSARYESHREETDWTVRQYLKGQTSLNPMEGEEDGTRRDPGLFDQVVADLRLNPLLDMPVSNLSNGQTRRARIAKALLGKPELLLLDDPFMGLDPATVRSISGLLQRLAAKSNPRLVLALRLQDPMPEWITHLVFVGHKNQVLFQGSRSEAQKVFGIWQNAGNPAKPIKTASGTKAIYEKAKRDIAAGYLDKSLLWDMQPPVLGRSTALWKDERRFGEALIEMDGVRVQYGDKVVLGDWKQQVHGAEKDGLHWTVRRGQRWVVLGANGSGKTTLLSLITSDHPQAYAQPVKLFGRSRLPEPGKPAISLFELQSRLGHSSPEIHAFFPRQLTVRQSIESAFAETFLGKPKLSHERDLDVSAVLRYFKAELDPNSSATATAQEPPTVSPDIRDQFPKLDYKKRYGSSWTPDDYEVDYADSLTFGQLNTAQQRLVLFLRAIVHRPDIIILDEAFSGMPASLRDKCTHFLEVGESGRGRSSTMTRRTHITDTWLQGYKAADRSIRYKGITHEQALVMISHTRDDVPDSVRHFMRLPSESDGGEEPLDFRFGMLYQEGNMRDREVWDVAWLPPSEFTEKARRTWRRRSKNEDDELEDDQVYEWWSI</sequence>
<dbReference type="AlphaFoldDB" id="A0A2I2FV10"/>
<keyword evidence="2" id="KW-0067">ATP-binding</keyword>
<name>A0A2I2FV10_9EURO</name>
<dbReference type="GeneID" id="36554856"/>
<dbReference type="PANTHER" id="PTHR43514">
    <property type="entry name" value="ABC TRANSPORTER I FAMILY MEMBER 10"/>
    <property type="match status" value="1"/>
</dbReference>
<feature type="region of interest" description="Disordered" evidence="3">
    <location>
        <begin position="534"/>
        <end position="553"/>
    </location>
</feature>
<evidence type="ECO:0000313" key="5">
    <source>
        <dbReference type="EMBL" id="PLB44437.1"/>
    </source>
</evidence>
<evidence type="ECO:0000313" key="6">
    <source>
        <dbReference type="Proteomes" id="UP000234275"/>
    </source>
</evidence>
<evidence type="ECO:0000256" key="2">
    <source>
        <dbReference type="ARBA" id="ARBA00022840"/>
    </source>
</evidence>
<dbReference type="Gene3D" id="3.40.50.300">
    <property type="entry name" value="P-loop containing nucleotide triphosphate hydrolases"/>
    <property type="match status" value="2"/>
</dbReference>
<dbReference type="EMBL" id="MSFO01000009">
    <property type="protein sequence ID" value="PLB44437.1"/>
    <property type="molecule type" value="Genomic_DNA"/>
</dbReference>
<keyword evidence="1" id="KW-0547">Nucleotide-binding</keyword>
<dbReference type="Pfam" id="PF00005">
    <property type="entry name" value="ABC_tran"/>
    <property type="match status" value="2"/>
</dbReference>
<evidence type="ECO:0000259" key="4">
    <source>
        <dbReference type="PROSITE" id="PS50893"/>
    </source>
</evidence>
<protein>
    <submittedName>
        <fullName evidence="5">P-loop containing nucleoside triphosphate hydrolase protein</fullName>
    </submittedName>
</protein>
<evidence type="ECO:0000256" key="1">
    <source>
        <dbReference type="ARBA" id="ARBA00022741"/>
    </source>
</evidence>
<dbReference type="PROSITE" id="PS50893">
    <property type="entry name" value="ABC_TRANSPORTER_2"/>
    <property type="match status" value="2"/>
</dbReference>
<dbReference type="SMART" id="SM00382">
    <property type="entry name" value="AAA"/>
    <property type="match status" value="1"/>
</dbReference>
<dbReference type="PANTHER" id="PTHR43514:SF4">
    <property type="entry name" value="ABC TRANSPORTER I FAMILY MEMBER 10"/>
    <property type="match status" value="1"/>
</dbReference>
<gene>
    <name evidence="5" type="ORF">P170DRAFT_417069</name>
</gene>
<evidence type="ECO:0000256" key="3">
    <source>
        <dbReference type="SAM" id="MobiDB-lite"/>
    </source>
</evidence>
<dbReference type="GO" id="GO:0005524">
    <property type="term" value="F:ATP binding"/>
    <property type="evidence" value="ECO:0007669"/>
    <property type="project" value="UniProtKB-KW"/>
</dbReference>
<feature type="compositionally biased region" description="Polar residues" evidence="3">
    <location>
        <begin position="534"/>
        <end position="545"/>
    </location>
</feature>
<dbReference type="RefSeq" id="XP_024699739.1">
    <property type="nucleotide sequence ID" value="XM_024847157.1"/>
</dbReference>
<organism evidence="5 6">
    <name type="scientific">Aspergillus steynii IBT 23096</name>
    <dbReference type="NCBI Taxonomy" id="1392250"/>
    <lineage>
        <taxon>Eukaryota</taxon>
        <taxon>Fungi</taxon>
        <taxon>Dikarya</taxon>
        <taxon>Ascomycota</taxon>
        <taxon>Pezizomycotina</taxon>
        <taxon>Eurotiomycetes</taxon>
        <taxon>Eurotiomycetidae</taxon>
        <taxon>Eurotiales</taxon>
        <taxon>Aspergillaceae</taxon>
        <taxon>Aspergillus</taxon>
        <taxon>Aspergillus subgen. Circumdati</taxon>
    </lineage>
</organism>
<accession>A0A2I2FV10</accession>
<dbReference type="InterPro" id="IPR027417">
    <property type="entry name" value="P-loop_NTPase"/>
</dbReference>
<dbReference type="GO" id="GO:0005739">
    <property type="term" value="C:mitochondrion"/>
    <property type="evidence" value="ECO:0007669"/>
    <property type="project" value="TreeGrafter"/>
</dbReference>
<feature type="domain" description="ABC transporter" evidence="4">
    <location>
        <begin position="388"/>
        <end position="691"/>
    </location>
</feature>
<keyword evidence="5" id="KW-0378">Hydrolase</keyword>
<dbReference type="GO" id="GO:0016887">
    <property type="term" value="F:ATP hydrolysis activity"/>
    <property type="evidence" value="ECO:0007669"/>
    <property type="project" value="InterPro"/>
</dbReference>